<protein>
    <submittedName>
        <fullName evidence="1">Uncharacterized protein</fullName>
    </submittedName>
</protein>
<dbReference type="EMBL" id="JBBPBN010000035">
    <property type="protein sequence ID" value="KAK9002336.1"/>
    <property type="molecule type" value="Genomic_DNA"/>
</dbReference>
<dbReference type="Proteomes" id="UP001396334">
    <property type="component" value="Unassembled WGS sequence"/>
</dbReference>
<evidence type="ECO:0000313" key="2">
    <source>
        <dbReference type="Proteomes" id="UP001396334"/>
    </source>
</evidence>
<gene>
    <name evidence="1" type="ORF">V6N11_025020</name>
</gene>
<name>A0ABR2QNW4_9ROSI</name>
<proteinExistence type="predicted"/>
<reference evidence="1 2" key="1">
    <citation type="journal article" date="2024" name="G3 (Bethesda)">
        <title>Genome assembly of Hibiscus sabdariffa L. provides insights into metabolisms of medicinal natural products.</title>
        <authorList>
            <person name="Kim T."/>
        </authorList>
    </citation>
    <scope>NUCLEOTIDE SEQUENCE [LARGE SCALE GENOMIC DNA]</scope>
    <source>
        <strain evidence="1">TK-2024</strain>
        <tissue evidence="1">Old leaves</tissue>
    </source>
</reference>
<comment type="caution">
    <text evidence="1">The sequence shown here is derived from an EMBL/GenBank/DDBJ whole genome shotgun (WGS) entry which is preliminary data.</text>
</comment>
<keyword evidence="2" id="KW-1185">Reference proteome</keyword>
<evidence type="ECO:0000313" key="1">
    <source>
        <dbReference type="EMBL" id="KAK9002336.1"/>
    </source>
</evidence>
<sequence>MANKARAHLSPALGRIPSPLLILDPTLVKESDGCGGRSAEEQGFDAECFDGHQTVIAGIAFSIRRYCPSELGYARYGPIPVGGDAGFFSVAAALLRLH</sequence>
<organism evidence="1 2">
    <name type="scientific">Hibiscus sabdariffa</name>
    <name type="common">roselle</name>
    <dbReference type="NCBI Taxonomy" id="183260"/>
    <lineage>
        <taxon>Eukaryota</taxon>
        <taxon>Viridiplantae</taxon>
        <taxon>Streptophyta</taxon>
        <taxon>Embryophyta</taxon>
        <taxon>Tracheophyta</taxon>
        <taxon>Spermatophyta</taxon>
        <taxon>Magnoliopsida</taxon>
        <taxon>eudicotyledons</taxon>
        <taxon>Gunneridae</taxon>
        <taxon>Pentapetalae</taxon>
        <taxon>rosids</taxon>
        <taxon>malvids</taxon>
        <taxon>Malvales</taxon>
        <taxon>Malvaceae</taxon>
        <taxon>Malvoideae</taxon>
        <taxon>Hibiscus</taxon>
    </lineage>
</organism>
<accession>A0ABR2QNW4</accession>